<dbReference type="Proteomes" id="UP001165393">
    <property type="component" value="Unassembled WGS sequence"/>
</dbReference>
<dbReference type="EMBL" id="JAMQGP010000003">
    <property type="protein sequence ID" value="MCM2679633.1"/>
    <property type="molecule type" value="Genomic_DNA"/>
</dbReference>
<organism evidence="4 5">
    <name type="scientific">Echinimonas agarilytica</name>
    <dbReference type="NCBI Taxonomy" id="1215918"/>
    <lineage>
        <taxon>Bacteria</taxon>
        <taxon>Pseudomonadati</taxon>
        <taxon>Pseudomonadota</taxon>
        <taxon>Gammaproteobacteria</taxon>
        <taxon>Alteromonadales</taxon>
        <taxon>Echinimonadaceae</taxon>
        <taxon>Echinimonas</taxon>
    </lineage>
</organism>
<evidence type="ECO:0000313" key="5">
    <source>
        <dbReference type="Proteomes" id="UP001165393"/>
    </source>
</evidence>
<keyword evidence="5" id="KW-1185">Reference proteome</keyword>
<gene>
    <name evidence="4" type="ORF">NAF29_08120</name>
</gene>
<dbReference type="Gene3D" id="1.20.120.160">
    <property type="entry name" value="HPT domain"/>
    <property type="match status" value="2"/>
</dbReference>
<evidence type="ECO:0000259" key="3">
    <source>
        <dbReference type="PROSITE" id="PS50894"/>
    </source>
</evidence>
<evidence type="ECO:0000256" key="2">
    <source>
        <dbReference type="PROSITE-ProRule" id="PRU00110"/>
    </source>
</evidence>
<dbReference type="CDD" id="cd00088">
    <property type="entry name" value="HPT"/>
    <property type="match status" value="1"/>
</dbReference>
<evidence type="ECO:0000256" key="1">
    <source>
        <dbReference type="ARBA" id="ARBA00023012"/>
    </source>
</evidence>
<comment type="caution">
    <text evidence="4">The sequence shown here is derived from an EMBL/GenBank/DDBJ whole genome shotgun (WGS) entry which is preliminary data.</text>
</comment>
<keyword evidence="1" id="KW-0902">Two-component regulatory system</keyword>
<reference evidence="4 5" key="1">
    <citation type="journal article" date="2013" name="Antonie Van Leeuwenhoek">
        <title>Echinimonas agarilytica gen. nov., sp. nov., a new gammaproteobacterium isolated from the sea urchin Strongylocentrotus intermedius.</title>
        <authorList>
            <person name="Nedashkovskaya O.I."/>
            <person name="Stenkova A.M."/>
            <person name="Zhukova N.V."/>
            <person name="Van Trappen S."/>
            <person name="Lee J.S."/>
            <person name="Kim S.B."/>
        </authorList>
    </citation>
    <scope>NUCLEOTIDE SEQUENCE [LARGE SCALE GENOMIC DNA]</scope>
    <source>
        <strain evidence="4 5">KMM 6351</strain>
    </source>
</reference>
<dbReference type="AlphaFoldDB" id="A0AA41W6X3"/>
<dbReference type="SUPFAM" id="SSF47226">
    <property type="entry name" value="Histidine-containing phosphotransfer domain, HPT domain"/>
    <property type="match status" value="2"/>
</dbReference>
<dbReference type="InterPro" id="IPR008207">
    <property type="entry name" value="Sig_transdc_His_kin_Hpt_dom"/>
</dbReference>
<dbReference type="GO" id="GO:0000160">
    <property type="term" value="P:phosphorelay signal transduction system"/>
    <property type="evidence" value="ECO:0007669"/>
    <property type="project" value="UniProtKB-KW"/>
</dbReference>
<dbReference type="GO" id="GO:0004672">
    <property type="term" value="F:protein kinase activity"/>
    <property type="evidence" value="ECO:0007669"/>
    <property type="project" value="UniProtKB-ARBA"/>
</dbReference>
<comment type="caution">
    <text evidence="2">Lacks conserved residue(s) required for the propagation of feature annotation.</text>
</comment>
<dbReference type="RefSeq" id="WP_251261078.1">
    <property type="nucleotide sequence ID" value="NZ_JAMQGP010000003.1"/>
</dbReference>
<name>A0AA41W6X3_9GAMM</name>
<sequence length="230" mass="25450">MSQKLSNNSAVLATFLAHCVKDMMQLKRVLKRSDTDALKLVAQQISASVAEIGAQDTCHLAQQLESQASSLSAQDKQAMCNQLVTDYQQLIQQVRSHQQRLEKQPNPNSQSATDVNSVLSQLNALDLNIDREESIKRCGGSVELYKKLLLKFVDMYGNGFTIASHELQAFTHSIKGAASYLGLTDIAELAARSEQALKLNADEQVLIAQLEELTIRVCEQLKRQLTAFTT</sequence>
<protein>
    <submittedName>
        <fullName evidence="4">Hpt domain-containing protein</fullName>
    </submittedName>
</protein>
<proteinExistence type="predicted"/>
<dbReference type="PROSITE" id="PS50894">
    <property type="entry name" value="HPT"/>
    <property type="match status" value="1"/>
</dbReference>
<feature type="domain" description="HPt" evidence="3">
    <location>
        <begin position="4"/>
        <end position="105"/>
    </location>
</feature>
<evidence type="ECO:0000313" key="4">
    <source>
        <dbReference type="EMBL" id="MCM2679633.1"/>
    </source>
</evidence>
<accession>A0AA41W6X3</accession>
<dbReference type="Pfam" id="PF01627">
    <property type="entry name" value="Hpt"/>
    <property type="match status" value="1"/>
</dbReference>
<dbReference type="InterPro" id="IPR036641">
    <property type="entry name" value="HPT_dom_sf"/>
</dbReference>